<organism evidence="2 3">
    <name type="scientific">Thermogutta terrifontis</name>
    <dbReference type="NCBI Taxonomy" id="1331910"/>
    <lineage>
        <taxon>Bacteria</taxon>
        <taxon>Pseudomonadati</taxon>
        <taxon>Planctomycetota</taxon>
        <taxon>Planctomycetia</taxon>
        <taxon>Pirellulales</taxon>
        <taxon>Thermoguttaceae</taxon>
        <taxon>Thermogutta</taxon>
    </lineage>
</organism>
<name>A0A286RAK0_9BACT</name>
<protein>
    <recommendedName>
        <fullName evidence="4">Porin</fullName>
    </recommendedName>
</protein>
<feature type="compositionally biased region" description="Polar residues" evidence="1">
    <location>
        <begin position="43"/>
        <end position="52"/>
    </location>
</feature>
<dbReference type="AlphaFoldDB" id="A0A286RAK0"/>
<gene>
    <name evidence="2" type="ORF">THTE_0393</name>
</gene>
<reference evidence="2 3" key="1">
    <citation type="journal article" name="Front. Microbiol.">
        <title>Sugar Metabolism of the First Thermophilic Planctomycete Thermogutta terrifontis: Comparative Genomic and Transcriptomic Approaches.</title>
        <authorList>
            <person name="Elcheninov A.G."/>
            <person name="Menzel P."/>
            <person name="Gudbergsdottir S.R."/>
            <person name="Slesarev A.I."/>
            <person name="Kadnikov V.V."/>
            <person name="Krogh A."/>
            <person name="Bonch-Osmolovskaya E.A."/>
            <person name="Peng X."/>
            <person name="Kublanov I.V."/>
        </authorList>
    </citation>
    <scope>NUCLEOTIDE SEQUENCE [LARGE SCALE GENOMIC DNA]</scope>
    <source>
        <strain evidence="2 3">R1</strain>
    </source>
</reference>
<evidence type="ECO:0000313" key="3">
    <source>
        <dbReference type="Proteomes" id="UP000215086"/>
    </source>
</evidence>
<dbReference type="KEGG" id="ttf:THTE_0393"/>
<dbReference type="EMBL" id="CP018477">
    <property type="protein sequence ID" value="ASV72995.1"/>
    <property type="molecule type" value="Genomic_DNA"/>
</dbReference>
<dbReference type="InterPro" id="IPR011486">
    <property type="entry name" value="BBP2"/>
</dbReference>
<dbReference type="SUPFAM" id="SSF56935">
    <property type="entry name" value="Porins"/>
    <property type="match status" value="1"/>
</dbReference>
<dbReference type="Proteomes" id="UP000215086">
    <property type="component" value="Chromosome"/>
</dbReference>
<dbReference type="OrthoDB" id="9775763at2"/>
<accession>A0A286RAK0</accession>
<dbReference type="Pfam" id="PF07642">
    <property type="entry name" value="BBP2"/>
    <property type="match status" value="1"/>
</dbReference>
<feature type="region of interest" description="Disordered" evidence="1">
    <location>
        <begin position="31"/>
        <end position="56"/>
    </location>
</feature>
<evidence type="ECO:0000313" key="2">
    <source>
        <dbReference type="EMBL" id="ASV72995.1"/>
    </source>
</evidence>
<evidence type="ECO:0008006" key="4">
    <source>
        <dbReference type="Google" id="ProtNLM"/>
    </source>
</evidence>
<evidence type="ECO:0000256" key="1">
    <source>
        <dbReference type="SAM" id="MobiDB-lite"/>
    </source>
</evidence>
<dbReference type="RefSeq" id="WP_095413743.1">
    <property type="nucleotide sequence ID" value="NZ_CP018477.1"/>
</dbReference>
<sequence length="475" mass="53533">MAIVRVFWMTAVMGAVLAPVVLARELPEWPPRWPDDEGPVLTDPTSSASESELQPVVSLTEPDRMPKRDFAQVVSGLEEAAPAPLAPVPESPLAEQSSAVAGPCPDRWTIPQPWFLERLGIRMGGWLEQGITFNAQEPPDQFNGPVATNDLDHEYQMNQLWLYFDRPADNGGCGWAWGGHVDMMYGTDWRFGINNGLEDRINGLQTYGMVLPQFYLELAYNRLSMKMGHFAGILDYEAVPGPMNPFYSHSYSYGYTVPQLVTGMLFDYRLTSLLSLQAGFHRGWMQFEDNNDRLDFMGGVKWHSEDNRLSVAYAVSAGPQDDVANQDRFVYSLVVQWQMTERFKYVLVHNLGTENRAAPGGQDAEWYGLNQYFLYTINPCWSAGMRVEWLRDDDGVRIAGPGNIPGIRAWSGRGFAGDFYEITWGLNWRPNGNWLVRPEIRWDWYDGPAGPTGLPFDGGSSDSQLTFAMDAIFTF</sequence>
<keyword evidence="3" id="KW-1185">Reference proteome</keyword>
<proteinExistence type="predicted"/>